<sequence>MLLVLRQTAQQQLGIGDDGGQGIADLMGNAGRQLTDGRHARRLGNIHLRSAQFFFHLFAGGDVLADADDFDRVTHPIQRKDGFNITQPAPLAGSILQTVFDGQSLQGRLFEVVLVMLPDAFAVFHMYTVENLMEGDGFGFFDRVPQQILDFGTDVAQLIFPQVDDVDDMRDGFQNAFDEMLALSQRFLFLLGQGNVAHHIHRADQLIAIFAAV</sequence>
<dbReference type="AlphaFoldDB" id="A0A0P6X6F6"/>
<organism evidence="1 2">
    <name type="scientific">Bellilinea caldifistulae</name>
    <dbReference type="NCBI Taxonomy" id="360411"/>
    <lineage>
        <taxon>Bacteria</taxon>
        <taxon>Bacillati</taxon>
        <taxon>Chloroflexota</taxon>
        <taxon>Anaerolineae</taxon>
        <taxon>Anaerolineales</taxon>
        <taxon>Anaerolineaceae</taxon>
        <taxon>Bellilinea</taxon>
    </lineage>
</organism>
<evidence type="ECO:0000313" key="2">
    <source>
        <dbReference type="Proteomes" id="UP000050514"/>
    </source>
</evidence>
<evidence type="ECO:0000313" key="1">
    <source>
        <dbReference type="EMBL" id="KPL77536.1"/>
    </source>
</evidence>
<proteinExistence type="predicted"/>
<name>A0A0P6X6F6_9CHLR</name>
<protein>
    <submittedName>
        <fullName evidence="1">Uncharacterized protein</fullName>
    </submittedName>
</protein>
<gene>
    <name evidence="1" type="ORF">AC812_03035</name>
</gene>
<dbReference type="Proteomes" id="UP000050514">
    <property type="component" value="Unassembled WGS sequence"/>
</dbReference>
<dbReference type="EMBL" id="LGHJ01000009">
    <property type="protein sequence ID" value="KPL77536.1"/>
    <property type="molecule type" value="Genomic_DNA"/>
</dbReference>
<comment type="caution">
    <text evidence="1">The sequence shown here is derived from an EMBL/GenBank/DDBJ whole genome shotgun (WGS) entry which is preliminary data.</text>
</comment>
<reference evidence="1 2" key="1">
    <citation type="submission" date="2015-07" db="EMBL/GenBank/DDBJ databases">
        <title>Draft genome of Bellilinea caldifistulae DSM 17877.</title>
        <authorList>
            <person name="Hemp J."/>
            <person name="Ward L.M."/>
            <person name="Pace L.A."/>
            <person name="Fischer W.W."/>
        </authorList>
    </citation>
    <scope>NUCLEOTIDE SEQUENCE [LARGE SCALE GENOMIC DNA]</scope>
    <source>
        <strain evidence="1 2">GOMI-1</strain>
    </source>
</reference>
<keyword evidence="2" id="KW-1185">Reference proteome</keyword>
<accession>A0A0P6X6F6</accession>